<keyword evidence="1" id="KW-0472">Membrane</keyword>
<dbReference type="EMBL" id="JALNTZ010000001">
    <property type="protein sequence ID" value="KAJ3667037.1"/>
    <property type="molecule type" value="Genomic_DNA"/>
</dbReference>
<evidence type="ECO:0000313" key="2">
    <source>
        <dbReference type="EMBL" id="KAJ3667037.1"/>
    </source>
</evidence>
<comment type="caution">
    <text evidence="2">The sequence shown here is derived from an EMBL/GenBank/DDBJ whole genome shotgun (WGS) entry which is preliminary data.</text>
</comment>
<keyword evidence="1" id="KW-0812">Transmembrane</keyword>
<dbReference type="AlphaFoldDB" id="A0AA38J0T3"/>
<proteinExistence type="predicted"/>
<evidence type="ECO:0000256" key="1">
    <source>
        <dbReference type="SAM" id="Phobius"/>
    </source>
</evidence>
<evidence type="ECO:0000313" key="3">
    <source>
        <dbReference type="Proteomes" id="UP001168821"/>
    </source>
</evidence>
<reference evidence="2" key="1">
    <citation type="journal article" date="2023" name="G3 (Bethesda)">
        <title>Whole genome assemblies of Zophobas morio and Tenebrio molitor.</title>
        <authorList>
            <person name="Kaur S."/>
            <person name="Stinson S.A."/>
            <person name="diCenzo G.C."/>
        </authorList>
    </citation>
    <scope>NUCLEOTIDE SEQUENCE</scope>
    <source>
        <strain evidence="2">QUZm001</strain>
    </source>
</reference>
<feature type="transmembrane region" description="Helical" evidence="1">
    <location>
        <begin position="31"/>
        <end position="51"/>
    </location>
</feature>
<name>A0AA38J0T3_9CUCU</name>
<accession>A0AA38J0T3</accession>
<organism evidence="2 3">
    <name type="scientific">Zophobas morio</name>
    <dbReference type="NCBI Taxonomy" id="2755281"/>
    <lineage>
        <taxon>Eukaryota</taxon>
        <taxon>Metazoa</taxon>
        <taxon>Ecdysozoa</taxon>
        <taxon>Arthropoda</taxon>
        <taxon>Hexapoda</taxon>
        <taxon>Insecta</taxon>
        <taxon>Pterygota</taxon>
        <taxon>Neoptera</taxon>
        <taxon>Endopterygota</taxon>
        <taxon>Coleoptera</taxon>
        <taxon>Polyphaga</taxon>
        <taxon>Cucujiformia</taxon>
        <taxon>Tenebrionidae</taxon>
        <taxon>Zophobas</taxon>
    </lineage>
</organism>
<feature type="transmembrane region" description="Helical" evidence="1">
    <location>
        <begin position="63"/>
        <end position="87"/>
    </location>
</feature>
<dbReference type="Proteomes" id="UP001168821">
    <property type="component" value="Unassembled WGS sequence"/>
</dbReference>
<gene>
    <name evidence="2" type="ORF">Zmor_002447</name>
</gene>
<keyword evidence="1" id="KW-1133">Transmembrane helix</keyword>
<keyword evidence="3" id="KW-1185">Reference proteome</keyword>
<protein>
    <submittedName>
        <fullName evidence="2">Uncharacterized protein</fullName>
    </submittedName>
</protein>
<sequence length="106" mass="12315">MDQNRLEEMKKIYLLLQDSSRTFHKAMQGMVFLKLVPDFVCSISSSYYGLFETMTNDGFSVRGVTNLATSALAIPFVITSNMCLVYFSEEISKQHHKQFYKRLRLE</sequence>